<keyword evidence="3" id="KW-1185">Reference proteome</keyword>
<comment type="caution">
    <text evidence="2">The sequence shown here is derived from an EMBL/GenBank/DDBJ whole genome shotgun (WGS) entry which is preliminary data.</text>
</comment>
<dbReference type="PROSITE" id="PS51257">
    <property type="entry name" value="PROKAR_LIPOPROTEIN"/>
    <property type="match status" value="1"/>
</dbReference>
<evidence type="ECO:0000313" key="2">
    <source>
        <dbReference type="EMBL" id="ORZ32322.1"/>
    </source>
</evidence>
<dbReference type="Proteomes" id="UP000193411">
    <property type="component" value="Unassembled WGS sequence"/>
</dbReference>
<accession>A0A1Y2HGX2</accession>
<evidence type="ECO:0000256" key="1">
    <source>
        <dbReference type="SAM" id="MobiDB-lite"/>
    </source>
</evidence>
<dbReference type="EMBL" id="MCFL01000048">
    <property type="protein sequence ID" value="ORZ32322.1"/>
    <property type="molecule type" value="Genomic_DNA"/>
</dbReference>
<reference evidence="2 3" key="1">
    <citation type="submission" date="2016-07" db="EMBL/GenBank/DDBJ databases">
        <title>Pervasive Adenine N6-methylation of Active Genes in Fungi.</title>
        <authorList>
            <consortium name="DOE Joint Genome Institute"/>
            <person name="Mondo S.J."/>
            <person name="Dannebaum R.O."/>
            <person name="Kuo R.C."/>
            <person name="Labutti K."/>
            <person name="Haridas S."/>
            <person name="Kuo A."/>
            <person name="Salamov A."/>
            <person name="Ahrendt S.R."/>
            <person name="Lipzen A."/>
            <person name="Sullivan W."/>
            <person name="Andreopoulos W.B."/>
            <person name="Clum A."/>
            <person name="Lindquist E."/>
            <person name="Daum C."/>
            <person name="Ramamoorthy G.K."/>
            <person name="Gryganskyi A."/>
            <person name="Culley D."/>
            <person name="Magnuson J.K."/>
            <person name="James T.Y."/>
            <person name="O'Malley M.A."/>
            <person name="Stajich J.E."/>
            <person name="Spatafora J.W."/>
            <person name="Visel A."/>
            <person name="Grigoriev I.V."/>
        </authorList>
    </citation>
    <scope>NUCLEOTIDE SEQUENCE [LARGE SCALE GENOMIC DNA]</scope>
    <source>
        <strain evidence="2 3">PL171</strain>
    </source>
</reference>
<name>A0A1Y2HGX2_9FUNG</name>
<organism evidence="2 3">
    <name type="scientific">Catenaria anguillulae PL171</name>
    <dbReference type="NCBI Taxonomy" id="765915"/>
    <lineage>
        <taxon>Eukaryota</taxon>
        <taxon>Fungi</taxon>
        <taxon>Fungi incertae sedis</taxon>
        <taxon>Blastocladiomycota</taxon>
        <taxon>Blastocladiomycetes</taxon>
        <taxon>Blastocladiales</taxon>
        <taxon>Catenariaceae</taxon>
        <taxon>Catenaria</taxon>
    </lineage>
</organism>
<feature type="non-terminal residue" evidence="2">
    <location>
        <position position="69"/>
    </location>
</feature>
<gene>
    <name evidence="2" type="ORF">BCR44DRAFT_1440548</name>
</gene>
<evidence type="ECO:0000313" key="3">
    <source>
        <dbReference type="Proteomes" id="UP000193411"/>
    </source>
</evidence>
<dbReference type="AlphaFoldDB" id="A0A1Y2HGX2"/>
<feature type="region of interest" description="Disordered" evidence="1">
    <location>
        <begin position="21"/>
        <end position="44"/>
    </location>
</feature>
<proteinExistence type="predicted"/>
<sequence>MGKFKRKQYYAVYNGTSQACTGPGSSAATKSMGTRATSTRDSVPAVRQSILRGMVAKCPRADASIVAGG</sequence>
<protein>
    <submittedName>
        <fullName evidence="2">Uncharacterized protein</fullName>
    </submittedName>
</protein>
<feature type="compositionally biased region" description="Polar residues" evidence="1">
    <location>
        <begin position="21"/>
        <end position="41"/>
    </location>
</feature>